<keyword evidence="3" id="KW-1185">Reference proteome</keyword>
<keyword evidence="1" id="KW-1133">Transmembrane helix</keyword>
<protein>
    <submittedName>
        <fullName evidence="2">Uncharacterized protein</fullName>
    </submittedName>
</protein>
<reference evidence="3" key="1">
    <citation type="submission" date="2014-03" db="EMBL/GenBank/DDBJ databases">
        <title>The Genome Sequence of Puccinia striiformis f. sp. tritici PST-78.</title>
        <authorList>
            <consortium name="The Broad Institute Genome Sequencing Platform"/>
            <person name="Cuomo C."/>
            <person name="Hulbert S."/>
            <person name="Chen X."/>
            <person name="Walker B."/>
            <person name="Young S.K."/>
            <person name="Zeng Q."/>
            <person name="Gargeya S."/>
            <person name="Fitzgerald M."/>
            <person name="Haas B."/>
            <person name="Abouelleil A."/>
            <person name="Alvarado L."/>
            <person name="Arachchi H.M."/>
            <person name="Berlin A.M."/>
            <person name="Chapman S.B."/>
            <person name="Goldberg J."/>
            <person name="Griggs A."/>
            <person name="Gujja S."/>
            <person name="Hansen M."/>
            <person name="Howarth C."/>
            <person name="Imamovic A."/>
            <person name="Larimer J."/>
            <person name="McCowan C."/>
            <person name="Montmayeur A."/>
            <person name="Murphy C."/>
            <person name="Neiman D."/>
            <person name="Pearson M."/>
            <person name="Priest M."/>
            <person name="Roberts A."/>
            <person name="Saif S."/>
            <person name="Shea T."/>
            <person name="Sisk P."/>
            <person name="Sykes S."/>
            <person name="Wortman J."/>
            <person name="Nusbaum C."/>
            <person name="Birren B."/>
        </authorList>
    </citation>
    <scope>NUCLEOTIDE SEQUENCE [LARGE SCALE GENOMIC DNA]</scope>
    <source>
        <strain evidence="3">race PST-78</strain>
    </source>
</reference>
<keyword evidence="1" id="KW-0472">Membrane</keyword>
<name>A0A0L0W2Q6_9BASI</name>
<comment type="caution">
    <text evidence="2">The sequence shown here is derived from an EMBL/GenBank/DDBJ whole genome shotgun (WGS) entry which is preliminary data.</text>
</comment>
<organism evidence="2 3">
    <name type="scientific">Puccinia striiformis f. sp. tritici PST-78</name>
    <dbReference type="NCBI Taxonomy" id="1165861"/>
    <lineage>
        <taxon>Eukaryota</taxon>
        <taxon>Fungi</taxon>
        <taxon>Dikarya</taxon>
        <taxon>Basidiomycota</taxon>
        <taxon>Pucciniomycotina</taxon>
        <taxon>Pucciniomycetes</taxon>
        <taxon>Pucciniales</taxon>
        <taxon>Pucciniaceae</taxon>
        <taxon>Puccinia</taxon>
    </lineage>
</organism>
<proteinExistence type="predicted"/>
<sequence length="236" mass="25608">MPTQNHPLSPLSHALSTSPNRHMFPVMLISNADNTSISSSASSVTSNPANTPNTPTLSTEALGVIIGGFMIVIVLCIVTPVLVVRLRRRRACDAIDWEYPALKSIDAVLPVSHSHRSDLSTKVAVTEVELSRSAGFKTKMKSLLQKKRPCQDTGGESIDLSPVDNIKNAELGYVVKSESKTKAHQGCRTPGSRYVSIYARPKCPRGSSSLGLINHDSGRRTDIRHLSTESCFQSRS</sequence>
<evidence type="ECO:0000313" key="2">
    <source>
        <dbReference type="EMBL" id="KNF05535.1"/>
    </source>
</evidence>
<keyword evidence="1" id="KW-0812">Transmembrane</keyword>
<dbReference type="Proteomes" id="UP000054564">
    <property type="component" value="Unassembled WGS sequence"/>
</dbReference>
<dbReference type="AlphaFoldDB" id="A0A0L0W2Q6"/>
<feature type="transmembrane region" description="Helical" evidence="1">
    <location>
        <begin position="61"/>
        <end position="84"/>
    </location>
</feature>
<evidence type="ECO:0000313" key="3">
    <source>
        <dbReference type="Proteomes" id="UP000054564"/>
    </source>
</evidence>
<evidence type="ECO:0000256" key="1">
    <source>
        <dbReference type="SAM" id="Phobius"/>
    </source>
</evidence>
<accession>A0A0L0W2Q6</accession>
<gene>
    <name evidence="2" type="ORF">PSTG_01346</name>
</gene>
<dbReference type="EMBL" id="AJIL01000007">
    <property type="protein sequence ID" value="KNF05535.1"/>
    <property type="molecule type" value="Genomic_DNA"/>
</dbReference>